<dbReference type="SUPFAM" id="SSF52425">
    <property type="entry name" value="Cryptochrome/photolyase, N-terminal domain"/>
    <property type="match status" value="1"/>
</dbReference>
<keyword evidence="2" id="KW-0285">Flavoprotein</keyword>
<evidence type="ECO:0000259" key="4">
    <source>
        <dbReference type="PROSITE" id="PS51645"/>
    </source>
</evidence>
<organism evidence="5 6">
    <name type="scientific">Corynebacterium felinum</name>
    <dbReference type="NCBI Taxonomy" id="131318"/>
    <lineage>
        <taxon>Bacteria</taxon>
        <taxon>Bacillati</taxon>
        <taxon>Actinomycetota</taxon>
        <taxon>Actinomycetes</taxon>
        <taxon>Mycobacteriales</taxon>
        <taxon>Corynebacteriaceae</taxon>
        <taxon>Corynebacterium</taxon>
    </lineage>
</organism>
<dbReference type="InterPro" id="IPR036134">
    <property type="entry name" value="Crypto/Photolyase_FAD-like_sf"/>
</dbReference>
<evidence type="ECO:0000256" key="2">
    <source>
        <dbReference type="ARBA" id="ARBA00022630"/>
    </source>
</evidence>
<gene>
    <name evidence="5" type="ORF">J2S37_002353</name>
</gene>
<keyword evidence="6" id="KW-1185">Reference proteome</keyword>
<dbReference type="PANTHER" id="PTHR11455">
    <property type="entry name" value="CRYPTOCHROME"/>
    <property type="match status" value="1"/>
</dbReference>
<evidence type="ECO:0000313" key="6">
    <source>
        <dbReference type="Proteomes" id="UP001183619"/>
    </source>
</evidence>
<dbReference type="InterPro" id="IPR014729">
    <property type="entry name" value="Rossmann-like_a/b/a_fold"/>
</dbReference>
<evidence type="ECO:0000256" key="1">
    <source>
        <dbReference type="ARBA" id="ARBA00001974"/>
    </source>
</evidence>
<dbReference type="Gene3D" id="1.10.579.10">
    <property type="entry name" value="DNA Cyclobutane Dipyrimidine Photolyase, subunit A, domain 3"/>
    <property type="match status" value="1"/>
</dbReference>
<dbReference type="InterPro" id="IPR006050">
    <property type="entry name" value="DNA_photolyase_N"/>
</dbReference>
<feature type="domain" description="Photolyase/cryptochrome alpha/beta" evidence="4">
    <location>
        <begin position="42"/>
        <end position="175"/>
    </location>
</feature>
<reference evidence="5 6" key="1">
    <citation type="submission" date="2023-07" db="EMBL/GenBank/DDBJ databases">
        <title>Sequencing the genomes of 1000 actinobacteria strains.</title>
        <authorList>
            <person name="Klenk H.-P."/>
        </authorList>
    </citation>
    <scope>NUCLEOTIDE SEQUENCE [LARGE SCALE GENOMIC DNA]</scope>
    <source>
        <strain evidence="5 6">DSM 44508</strain>
    </source>
</reference>
<keyword evidence="3" id="KW-0274">FAD</keyword>
<dbReference type="PROSITE" id="PS51645">
    <property type="entry name" value="PHR_CRY_ALPHA_BETA"/>
    <property type="match status" value="1"/>
</dbReference>
<dbReference type="SUPFAM" id="SSF48173">
    <property type="entry name" value="Cryptochrome/photolyase FAD-binding domain"/>
    <property type="match status" value="1"/>
</dbReference>
<protein>
    <submittedName>
        <fullName evidence="5">Deoxyribodipyrimidine photo-lyase</fullName>
        <ecNumber evidence="5">4.1.99.3</ecNumber>
    </submittedName>
</protein>
<dbReference type="Gene3D" id="3.40.50.620">
    <property type="entry name" value="HUPs"/>
    <property type="match status" value="1"/>
</dbReference>
<dbReference type="InterPro" id="IPR005101">
    <property type="entry name" value="Cryptochr/Photolyase_FAD-bd"/>
</dbReference>
<dbReference type="InterPro" id="IPR002081">
    <property type="entry name" value="Cryptochrome/DNA_photolyase_1"/>
</dbReference>
<sequence>MSIMVQGLEHSVFSSSSQGSGSGVGVGEQVRRLLADYGCGSADRVMWFRDDLRLRDNAAFEWLCGGGVGGKPASVVAVFVLESQQGSRPLGRASKWWLYHSLFSLTRDLAQVGVPFVVCAGDSSVVVPELVRQLGARKVAWSRRYHAPLCAVDASVKETLKQRGVVARSCAGFLLTEPWQVRTNQGGDYRVYGPFSKKAMQVLEQERIDAPTSLSHTVTADLSAVRSSVGGREEATMAAVDGLCLLPAQRGEPAWDKEFAQHHRPGEIGAWARAEEFFRTIGTRHGDDGYACGRDFPSKQVVSGLSPHFRFGEISPRVVYDQVIGVGGQDALVFCKELLWRDFAWHRLFHNPLMEVECIRGEFEQYPWARFPLELDVVYRSQPAGSRDEFRLVSEQFSTPGSDFVAWARGTTGISLVDAGMRELWRTGVMHNRVRMVTGSLLTKNLGIDWRLGEQWFWDALVDADLAANPFNWQWVAGCGDDAAPFFRIFNPDTQAKRFDPDATYRKEFIEEFSTPSYPPPLVDLKESRRCALDAYRSL</sequence>
<dbReference type="PANTHER" id="PTHR11455:SF9">
    <property type="entry name" value="CRYPTOCHROME CIRCADIAN CLOCK 5 ISOFORM X1"/>
    <property type="match status" value="1"/>
</dbReference>
<name>A0ABU2BB36_9CORY</name>
<dbReference type="Proteomes" id="UP001183619">
    <property type="component" value="Unassembled WGS sequence"/>
</dbReference>
<proteinExistence type="predicted"/>
<dbReference type="GO" id="GO:0003904">
    <property type="term" value="F:deoxyribodipyrimidine photo-lyase activity"/>
    <property type="evidence" value="ECO:0007669"/>
    <property type="project" value="UniProtKB-EC"/>
</dbReference>
<dbReference type="Gene3D" id="1.25.40.80">
    <property type="match status" value="1"/>
</dbReference>
<evidence type="ECO:0000313" key="5">
    <source>
        <dbReference type="EMBL" id="MDR7355815.1"/>
    </source>
</evidence>
<dbReference type="RefSeq" id="WP_277105048.1">
    <property type="nucleotide sequence ID" value="NZ_BAAAJS010000012.1"/>
</dbReference>
<keyword evidence="5" id="KW-0456">Lyase</keyword>
<dbReference type="EC" id="4.1.99.3" evidence="5"/>
<dbReference type="Pfam" id="PF00875">
    <property type="entry name" value="DNA_photolyase"/>
    <property type="match status" value="1"/>
</dbReference>
<accession>A0ABU2BB36</accession>
<dbReference type="Pfam" id="PF03441">
    <property type="entry name" value="FAD_binding_7"/>
    <property type="match status" value="1"/>
</dbReference>
<comment type="cofactor">
    <cofactor evidence="1">
        <name>FAD</name>
        <dbReference type="ChEBI" id="CHEBI:57692"/>
    </cofactor>
</comment>
<evidence type="ECO:0000256" key="3">
    <source>
        <dbReference type="ARBA" id="ARBA00022827"/>
    </source>
</evidence>
<dbReference type="EMBL" id="JAVDYF010000001">
    <property type="protein sequence ID" value="MDR7355815.1"/>
    <property type="molecule type" value="Genomic_DNA"/>
</dbReference>
<dbReference type="InterPro" id="IPR036155">
    <property type="entry name" value="Crypto/Photolyase_N_sf"/>
</dbReference>
<comment type="caution">
    <text evidence="5">The sequence shown here is derived from an EMBL/GenBank/DDBJ whole genome shotgun (WGS) entry which is preliminary data.</text>
</comment>